<evidence type="ECO:0000256" key="2">
    <source>
        <dbReference type="ARBA" id="ARBA00007002"/>
    </source>
</evidence>
<keyword evidence="5" id="KW-1185">Reference proteome</keyword>
<evidence type="ECO:0000256" key="1">
    <source>
        <dbReference type="ARBA" id="ARBA00004123"/>
    </source>
</evidence>
<evidence type="ECO:0000313" key="4">
    <source>
        <dbReference type="EMBL" id="RDY03385.1"/>
    </source>
</evidence>
<dbReference type="Gene3D" id="1.10.287.660">
    <property type="entry name" value="Helix hairpin bin"/>
    <property type="match status" value="1"/>
</dbReference>
<reference evidence="4" key="1">
    <citation type="submission" date="2018-05" db="EMBL/GenBank/DDBJ databases">
        <title>Draft genome of Mucuna pruriens seed.</title>
        <authorList>
            <person name="Nnadi N.E."/>
            <person name="Vos R."/>
            <person name="Hasami M.H."/>
            <person name="Devisetty U.K."/>
            <person name="Aguiy J.C."/>
        </authorList>
    </citation>
    <scope>NUCLEOTIDE SEQUENCE [LARGE SCALE GENOMIC DNA]</scope>
    <source>
        <strain evidence="4">JCA_2017</strain>
    </source>
</reference>
<dbReference type="AlphaFoldDB" id="A0A371HKP7"/>
<feature type="non-terminal residue" evidence="4">
    <location>
        <position position="137"/>
    </location>
</feature>
<organism evidence="4 5">
    <name type="scientific">Mucuna pruriens</name>
    <name type="common">Velvet bean</name>
    <name type="synonym">Dolichos pruriens</name>
    <dbReference type="NCBI Taxonomy" id="157652"/>
    <lineage>
        <taxon>Eukaryota</taxon>
        <taxon>Viridiplantae</taxon>
        <taxon>Streptophyta</taxon>
        <taxon>Embryophyta</taxon>
        <taxon>Tracheophyta</taxon>
        <taxon>Spermatophyta</taxon>
        <taxon>Magnoliopsida</taxon>
        <taxon>eudicotyledons</taxon>
        <taxon>Gunneridae</taxon>
        <taxon>Pentapetalae</taxon>
        <taxon>rosids</taxon>
        <taxon>fabids</taxon>
        <taxon>Fabales</taxon>
        <taxon>Fabaceae</taxon>
        <taxon>Papilionoideae</taxon>
        <taxon>50 kb inversion clade</taxon>
        <taxon>NPAAA clade</taxon>
        <taxon>indigoferoid/millettioid clade</taxon>
        <taxon>Phaseoleae</taxon>
        <taxon>Mucuna</taxon>
    </lineage>
</organism>
<dbReference type="GO" id="GO:0005634">
    <property type="term" value="C:nucleus"/>
    <property type="evidence" value="ECO:0007669"/>
    <property type="project" value="UniProtKB-SubCell"/>
</dbReference>
<dbReference type="GO" id="GO:0000350">
    <property type="term" value="P:generation of catalytic spliceosome for second transesterification step"/>
    <property type="evidence" value="ECO:0007669"/>
    <property type="project" value="InterPro"/>
</dbReference>
<dbReference type="STRING" id="157652.A0A371HKP7"/>
<comment type="subcellular location">
    <subcellularLocation>
        <location evidence="1">Nucleus</location>
    </subcellularLocation>
</comment>
<gene>
    <name evidence="4" type="primary">ISY1</name>
    <name evidence="4" type="ORF">CR513_13042</name>
</gene>
<evidence type="ECO:0000313" key="5">
    <source>
        <dbReference type="Proteomes" id="UP000257109"/>
    </source>
</evidence>
<comment type="caution">
    <text evidence="4">The sequence shown here is derived from an EMBL/GenBank/DDBJ whole genome shotgun (WGS) entry which is preliminary data.</text>
</comment>
<dbReference type="SUPFAM" id="SSF140102">
    <property type="entry name" value="ISY1 domain-like"/>
    <property type="match status" value="1"/>
</dbReference>
<protein>
    <submittedName>
        <fullName evidence="4">Pre-mRNA-splicing factor ISY1-like protein</fullName>
    </submittedName>
</protein>
<dbReference type="InterPro" id="IPR029012">
    <property type="entry name" value="Helix_hairpin_bin_sf"/>
</dbReference>
<proteinExistence type="inferred from homology"/>
<feature type="non-terminal residue" evidence="4">
    <location>
        <position position="1"/>
    </location>
</feature>
<dbReference type="InterPro" id="IPR037200">
    <property type="entry name" value="Isy1_sf"/>
</dbReference>
<dbReference type="Proteomes" id="UP000257109">
    <property type="component" value="Unassembled WGS sequence"/>
</dbReference>
<dbReference type="EMBL" id="QJKJ01002311">
    <property type="protein sequence ID" value="RDY03385.1"/>
    <property type="molecule type" value="Genomic_DNA"/>
</dbReference>
<accession>A0A371HKP7</accession>
<keyword evidence="3" id="KW-0539">Nucleus</keyword>
<name>A0A371HKP7_MUCPR</name>
<comment type="similarity">
    <text evidence="2">Belongs to the ISY1 family.</text>
</comment>
<sequence>MHKIKHYLCNLNDKINKFIYKKSYWECRILKLGGPNLAKHFAKMANLDSNIINVSKPGDHNRNYHYFGTTKKLLDIRYHDDEDDVLQRFKGPIKDPIQRANVEEWRQLDEVRKERGRAIIQATTIVATTIVATTIAI</sequence>
<dbReference type="Pfam" id="PF06246">
    <property type="entry name" value="Isy1"/>
    <property type="match status" value="1"/>
</dbReference>
<dbReference type="PANTHER" id="PTHR13021">
    <property type="entry name" value="PRE-MRNA-SPLICING FACTOR ISY1"/>
    <property type="match status" value="1"/>
</dbReference>
<dbReference type="InterPro" id="IPR009360">
    <property type="entry name" value="Isy1"/>
</dbReference>
<evidence type="ECO:0000256" key="3">
    <source>
        <dbReference type="ARBA" id="ARBA00023242"/>
    </source>
</evidence>